<protein>
    <submittedName>
        <fullName evidence="1">Uncharacterized protein</fullName>
    </submittedName>
</protein>
<sequence>MMDGGKTQAKSALVQAAHALLKSKSACGAALKEWGIKLKMRKSIHVAVGGVARKLAIAVWYAMKGLLPDLLDTEEVMRHKFKKIAEELTEEVIHQIGYKTVKDFVEEYTGLILLRRFTLFKENSQLTRQLT</sequence>
<evidence type="ECO:0000313" key="1">
    <source>
        <dbReference type="EMBL" id="MPN17008.1"/>
    </source>
</evidence>
<dbReference type="EMBL" id="VSSQ01064030">
    <property type="protein sequence ID" value="MPN17008.1"/>
    <property type="molecule type" value="Genomic_DNA"/>
</dbReference>
<comment type="caution">
    <text evidence="1">The sequence shown here is derived from an EMBL/GenBank/DDBJ whole genome shotgun (WGS) entry which is preliminary data.</text>
</comment>
<accession>A0A645FRC4</accession>
<dbReference type="AlphaFoldDB" id="A0A645FRC4"/>
<reference evidence="1" key="1">
    <citation type="submission" date="2019-08" db="EMBL/GenBank/DDBJ databases">
        <authorList>
            <person name="Kucharzyk K."/>
            <person name="Murdoch R.W."/>
            <person name="Higgins S."/>
            <person name="Loffler F."/>
        </authorList>
    </citation>
    <scope>NUCLEOTIDE SEQUENCE</scope>
</reference>
<organism evidence="1">
    <name type="scientific">bioreactor metagenome</name>
    <dbReference type="NCBI Taxonomy" id="1076179"/>
    <lineage>
        <taxon>unclassified sequences</taxon>
        <taxon>metagenomes</taxon>
        <taxon>ecological metagenomes</taxon>
    </lineage>
</organism>
<gene>
    <name evidence="1" type="ORF">SDC9_164357</name>
</gene>
<proteinExistence type="predicted"/>
<name>A0A645FRC4_9ZZZZ</name>